<evidence type="ECO:0000256" key="2">
    <source>
        <dbReference type="ARBA" id="ARBA00022692"/>
    </source>
</evidence>
<keyword evidence="4 8" id="KW-1133">Transmembrane helix</keyword>
<accession>A0AAD7UQL8</accession>
<evidence type="ECO:0000313" key="13">
    <source>
        <dbReference type="EMBL" id="KAJ8651759.1"/>
    </source>
</evidence>
<gene>
    <name evidence="13" type="ORF">O0I10_012669</name>
</gene>
<dbReference type="InterPro" id="IPR013662">
    <property type="entry name" value="RIH_assoc-dom"/>
</dbReference>
<dbReference type="Gene3D" id="1.10.287.70">
    <property type="match status" value="1"/>
</dbReference>
<organism evidence="13 14">
    <name type="scientific">Lichtheimia ornata</name>
    <dbReference type="NCBI Taxonomy" id="688661"/>
    <lineage>
        <taxon>Eukaryota</taxon>
        <taxon>Fungi</taxon>
        <taxon>Fungi incertae sedis</taxon>
        <taxon>Mucoromycota</taxon>
        <taxon>Mucoromycotina</taxon>
        <taxon>Mucoromycetes</taxon>
        <taxon>Mucorales</taxon>
        <taxon>Lichtheimiaceae</taxon>
        <taxon>Lichtheimia</taxon>
    </lineage>
</organism>
<evidence type="ECO:0000256" key="7">
    <source>
        <dbReference type="SAM" id="MobiDB-lite"/>
    </source>
</evidence>
<feature type="transmembrane region" description="Helical" evidence="8">
    <location>
        <begin position="2227"/>
        <end position="2250"/>
    </location>
</feature>
<keyword evidence="2 8" id="KW-0812">Transmembrane</keyword>
<dbReference type="Pfam" id="PF08709">
    <property type="entry name" value="Ins145_P3_rec"/>
    <property type="match status" value="1"/>
</dbReference>
<dbReference type="PANTHER" id="PTHR13715">
    <property type="entry name" value="RYANODINE RECEPTOR AND IP3 RECEPTOR"/>
    <property type="match status" value="1"/>
</dbReference>
<keyword evidence="14" id="KW-1185">Reference proteome</keyword>
<feature type="transmembrane region" description="Helical" evidence="8">
    <location>
        <begin position="2321"/>
        <end position="2343"/>
    </location>
</feature>
<evidence type="ECO:0000259" key="11">
    <source>
        <dbReference type="Pfam" id="PF08454"/>
    </source>
</evidence>
<dbReference type="InterPro" id="IPR016093">
    <property type="entry name" value="MIR_motif"/>
</dbReference>
<feature type="compositionally biased region" description="Low complexity" evidence="7">
    <location>
        <begin position="442"/>
        <end position="473"/>
    </location>
</feature>
<evidence type="ECO:0000313" key="14">
    <source>
        <dbReference type="Proteomes" id="UP001234581"/>
    </source>
</evidence>
<feature type="region of interest" description="Disordered" evidence="7">
    <location>
        <begin position="1815"/>
        <end position="1847"/>
    </location>
</feature>
<sequence length="2610" mass="298204">MARSKEQFLCLGDEICFFDEDGNALSVEDPLETRACARRVGAPLLTEQQRQQQDQTLPLEAIGTRIFRIEPQQSYSERRALEQFIGSEDERDSLYYEGSPDELIELSVLEAKAAKERAQNETERRRVHGNAVLYGEVVQLYNAHFKKYLTVTGKPCRSDASHLQVNLSNEVVGYFRIVPRYRIRVDGEPVRLGDTVALQCLRPEGFLNVGSRVLHSSAFNTDYYEVYTHTRIASWTFRCHRSARAGHDPEAAKYINSAQYIRFYHKEMEAYLESPVLQRDKHGVRLRKHIINPLDPKESDSPLAFWEIENVNPSDGSKIQWKKPIRIRHAASRAYLHIDPNSVSIDMNTQKISYSFRLIRNPRCIDGNDGTLFKFVPVSDPSRSGVPFGSYVRIQHVLTKCWMHAATETELRSSSLSPTPVALTLTPDPTDTTNNSQPSLSQQHQQQQQQQPTRFFSTDSSSADDQIQSSTSATGSPISKISASQEFHYHDCFSITLVDNQLSDTFNIVNELLPQLQCFLMQSRPVSDDTISSRFPISDEEHILITDILQILIEFCTDSRELDPALRNGLPIKYHQSLLRDIGIIETIIAMIRVPFDLSKRYETRASLQCGPSHQPQHQTEHAVSVGGLLDNSEPHLKSIVSLCYNLLRVFLISGGEDDDYNDPSNVVENQWHVIHVAGDTGVELFMRHLTCGVGATDLLVRLISNNSGIVDFLCNMRPQHNTVGILIDQAFDKSRRMMGDWSGDEDQYEAASSIELLSTLCRNDALTQHHNYIATRVFDPSFLLETRMEDGRVRVRILDQDDEAWHSLTDLVMDKPALSNMLHSILQLICSVSLGATPKVVDYARQCIPKDICLKCLGDITLPDRIRAKFCDLLRVLYIDVQPFSNVILSDFSMEYEKLDDSDDYPGCGIGHSESDTPKFFERLKHWLLVFLDDKCHQFTANRDEVEFLGSTLKMVQTQLRLGFFTDAGDMKRLFRALILVLDGRTDARNEEHLKSIKSDAARRWKERFNLTEETQPVMNTKILILEIFDLIYDLRLRVRMNKLAFKWKNMETQVDNQLQHSPRLVLTQIFQDTMLRQRENSLMPILKDILKYKYAPLKRIAAIVMHRIYNDSEDMFNKAPQVLLLSQPQQVFVYHGVKKRLTQLRSLLFGGEQLEPNQLQSIDHILYDFIDLFRGKTIDYDGTMVDLEDSDASQRNVYSKIFTNLNAHAIVIELLLSLKAVDKKHAGSASSVPSSLDGSDEDYNNDHEMVRINVLKTCLEFLQELIKQDKDLQSQLVLSNVDLLLDIGGIHPTLARSLYNIFGNNLYISIRIKERHIKRILEQSHGIQSEYLHLLTALIKAQGKLLKKHQDCVMRLIMDNREFYVPFKSPSELVASKQYNDYYVALVDLLAVCGQGDNAFGQSFARTIFCIHDVFIIIKDDDVHLSLKASMLRFLASTYLDNPDVLSHISNSDDQCIRALMQWSYDEMSDFVRSTERNDMETEYVYNGILVFLRPLFEHSLSVEMTVDEMLCVLCPRLIDKAVELMTVPGCSGNDDDTGRKRLQTTLACLDSMINVAGFHGTVIDPTELRSRLRAAMVELTNQTKASVRPLDSMNAKFQGFIRALTAHKDVKSLMQTEFKQLGSHFNLSSRGSDQDVKSLVEYLSMTTNVKHHDPREEYQVATINLLEEIPLQYIRERSSISHSDDPVQYEILEKKKIHAQNTLNRLGCTLVAQNLLSSPRRQIFEAALKLLIALLEGGNKNVQDNLEDYFYSIREERFFYSFHHRLQSGIASLKEAQQHLLRAAYKMNRQQSILGSNLPTKRPNGMESMIPAAVSSRRKQQQQQEQQATNKKKRQHQRHRSSLDVTRMHMRKRLLGHHHQVSKNAESSPMVYQKISNLMASETAEFGTTSEDFQGMKDTMRALQLMVEGHNINLQLYLARQPDNIKSFNIVQDVVEYLHTIVPICNIQNVRLIIQVLDTITELAQGCVENQRTIFAGKILNPANTILRERYTNCPSTLIEELKSKVVTCLLSLLEGGIENSESIFREMSGSLDLSVIVHNMNAIYDKNADQINAPHAYEKLNSGFQYCILLMTLWPALDENQRTMLDGNRAFEFFQSHTGKIEVVMESHQEKQLSRVLFPIPEVCKYLREDTKQRFLWNVKRDSPSAKIEDFVQLSDNIIYEIENHAKVARSQYLSFLTGYSTWWWRASYGVTLLLNLLILSCSESILIVDGVTSAYCSRFKNMARLLLGTFHLLFWTLSTAEFFFIELPILVNRHNTGIKVSSTVIMQPGARQANSTTSISGSSSNITSALLGKLSQATGGLMDTRFIVASLCEHSFLYHLIMLVFSVFGLYNPGFYSVHLLDFAFRDRILQGVIASITLNVNSITRTGLLAIIVVYIHSVIAYMFFRFEFDMTKGLHCSTLTKCFVTVLSHGVRSGGGIGDILEPDAAEEPRGWRTAFEMSFFLLVVVFLLNAIFGIIFDTFGHLRDERSAVQHDMKDSCFICSIPSVEFQRHAKKGFDNHVKHDHNIWQYLFFMVHLKNKDRTEYTGPESYVSECLKEANYSFFPINRALCLHQNEDDDGERLEKLEELTQSLIQKVNAMEEHIEKLAETQSRSRSNSLMLSPM</sequence>
<dbReference type="Proteomes" id="UP001234581">
    <property type="component" value="Unassembled WGS sequence"/>
</dbReference>
<comment type="subcellular location">
    <subcellularLocation>
        <location evidence="1">Membrane</location>
        <topology evidence="1">Multi-pass membrane protein</topology>
    </subcellularLocation>
</comment>
<evidence type="ECO:0000259" key="9">
    <source>
        <dbReference type="Pfam" id="PF00520"/>
    </source>
</evidence>
<keyword evidence="5 8" id="KW-0472">Membrane</keyword>
<proteinExistence type="predicted"/>
<feature type="compositionally biased region" description="Low complexity" evidence="7">
    <location>
        <begin position="423"/>
        <end position="435"/>
    </location>
</feature>
<dbReference type="InterPro" id="IPR014821">
    <property type="entry name" value="Ins145_P3_rcpt"/>
</dbReference>
<dbReference type="InterPro" id="IPR036300">
    <property type="entry name" value="MIR_dom_sf"/>
</dbReference>
<feature type="transmembrane region" description="Helical" evidence="8">
    <location>
        <begin position="2373"/>
        <end position="2391"/>
    </location>
</feature>
<dbReference type="Gene3D" id="1.25.10.30">
    <property type="entry name" value="IP3 receptor type 1 binding core, RIH domain"/>
    <property type="match status" value="1"/>
</dbReference>
<dbReference type="InterPro" id="IPR035910">
    <property type="entry name" value="RyR/IP3R_RIH_dom_sf"/>
</dbReference>
<dbReference type="PANTHER" id="PTHR13715:SF99">
    <property type="entry name" value="INOSITOL 1,4,5-TRISPHOSPHATE RECEPTOR-LIKE PROTEIN A"/>
    <property type="match status" value="1"/>
</dbReference>
<evidence type="ECO:0000256" key="1">
    <source>
        <dbReference type="ARBA" id="ARBA00004141"/>
    </source>
</evidence>
<feature type="transmembrane region" description="Helical" evidence="8">
    <location>
        <begin position="2445"/>
        <end position="2464"/>
    </location>
</feature>
<dbReference type="Pfam" id="PF00520">
    <property type="entry name" value="Ion_trans"/>
    <property type="match status" value="1"/>
</dbReference>
<protein>
    <recommendedName>
        <fullName evidence="15">Inositol 1,4,5-trisphosphate receptor type 3</fullName>
    </recommendedName>
</protein>
<dbReference type="InterPro" id="IPR005821">
    <property type="entry name" value="Ion_trans_dom"/>
</dbReference>
<evidence type="ECO:0000256" key="3">
    <source>
        <dbReference type="ARBA" id="ARBA00022737"/>
    </source>
</evidence>
<dbReference type="GO" id="GO:0006816">
    <property type="term" value="P:calcium ion transport"/>
    <property type="evidence" value="ECO:0007669"/>
    <property type="project" value="InterPro"/>
</dbReference>
<keyword evidence="3" id="KW-0677">Repeat</keyword>
<evidence type="ECO:0000256" key="4">
    <source>
        <dbReference type="ARBA" id="ARBA00022989"/>
    </source>
</evidence>
<reference evidence="13 14" key="1">
    <citation type="submission" date="2023-03" db="EMBL/GenBank/DDBJ databases">
        <title>Genome sequence of Lichtheimia ornata CBS 291.66.</title>
        <authorList>
            <person name="Mohabir J.T."/>
            <person name="Shea T.P."/>
            <person name="Kurbessoian T."/>
            <person name="Berby B."/>
            <person name="Fontaine J."/>
            <person name="Livny J."/>
            <person name="Gnirke A."/>
            <person name="Stajich J.E."/>
            <person name="Cuomo C.A."/>
        </authorList>
    </citation>
    <scope>NUCLEOTIDE SEQUENCE [LARGE SCALE GENOMIC DNA]</scope>
    <source>
        <strain evidence="13">CBS 291.66</strain>
    </source>
</reference>
<evidence type="ECO:0000256" key="5">
    <source>
        <dbReference type="ARBA" id="ARBA00023136"/>
    </source>
</evidence>
<evidence type="ECO:0000259" key="12">
    <source>
        <dbReference type="Pfam" id="PF08709"/>
    </source>
</evidence>
<feature type="domain" description="Ion transport" evidence="9">
    <location>
        <begin position="2340"/>
        <end position="2474"/>
    </location>
</feature>
<feature type="domain" description="MIR" evidence="10">
    <location>
        <begin position="254"/>
        <end position="409"/>
    </location>
</feature>
<evidence type="ECO:0000256" key="6">
    <source>
        <dbReference type="SAM" id="Coils"/>
    </source>
</evidence>
<evidence type="ECO:0000256" key="8">
    <source>
        <dbReference type="SAM" id="Phobius"/>
    </source>
</evidence>
<evidence type="ECO:0000259" key="10">
    <source>
        <dbReference type="Pfam" id="PF02815"/>
    </source>
</evidence>
<dbReference type="EMBL" id="JARTCD010000144">
    <property type="protein sequence ID" value="KAJ8651759.1"/>
    <property type="molecule type" value="Genomic_DNA"/>
</dbReference>
<feature type="region of interest" description="Disordered" evidence="7">
    <location>
        <begin position="413"/>
        <end position="477"/>
    </location>
</feature>
<feature type="domain" description="RyR/IP3R Homology associated" evidence="11">
    <location>
        <begin position="1894"/>
        <end position="1990"/>
    </location>
</feature>
<dbReference type="InterPro" id="IPR015925">
    <property type="entry name" value="Ryanodine_IP3_receptor"/>
</dbReference>
<feature type="coiled-coil region" evidence="6">
    <location>
        <begin position="2569"/>
        <end position="2596"/>
    </location>
</feature>
<comment type="caution">
    <text evidence="13">The sequence shown here is derived from an EMBL/GenBank/DDBJ whole genome shotgun (WGS) entry which is preliminary data.</text>
</comment>
<dbReference type="SUPFAM" id="SSF82109">
    <property type="entry name" value="MIR domain"/>
    <property type="match status" value="2"/>
</dbReference>
<dbReference type="CDD" id="cd23280">
    <property type="entry name" value="beta-trefoil_MIR_itr-1-like"/>
    <property type="match status" value="1"/>
</dbReference>
<evidence type="ECO:0008006" key="15">
    <source>
        <dbReference type="Google" id="ProtNLM"/>
    </source>
</evidence>
<feature type="domain" description="Inositol 1,4,5-trisphosphate/ryanodine receptor" evidence="12">
    <location>
        <begin position="48"/>
        <end position="238"/>
    </location>
</feature>
<dbReference type="RefSeq" id="XP_058336673.1">
    <property type="nucleotide sequence ID" value="XM_058492560.1"/>
</dbReference>
<dbReference type="GO" id="GO:0016020">
    <property type="term" value="C:membrane"/>
    <property type="evidence" value="ECO:0007669"/>
    <property type="project" value="UniProtKB-SubCell"/>
</dbReference>
<dbReference type="SUPFAM" id="SSF100909">
    <property type="entry name" value="IP3 receptor type 1 binding core, domain 2"/>
    <property type="match status" value="1"/>
</dbReference>
<feature type="compositionally biased region" description="Basic residues" evidence="7">
    <location>
        <begin position="1833"/>
        <end position="1843"/>
    </location>
</feature>
<name>A0AAD7UQL8_9FUNG</name>
<keyword evidence="6" id="KW-0175">Coiled coil</keyword>
<dbReference type="Gene3D" id="2.80.10.50">
    <property type="match status" value="2"/>
</dbReference>
<dbReference type="GO" id="GO:0005216">
    <property type="term" value="F:monoatomic ion channel activity"/>
    <property type="evidence" value="ECO:0007669"/>
    <property type="project" value="InterPro"/>
</dbReference>
<dbReference type="Pfam" id="PF08454">
    <property type="entry name" value="RIH_assoc"/>
    <property type="match status" value="1"/>
</dbReference>
<dbReference type="Pfam" id="PF02815">
    <property type="entry name" value="MIR"/>
    <property type="match status" value="1"/>
</dbReference>
<dbReference type="GeneID" id="83220006"/>